<dbReference type="PANTHER" id="PTHR46696">
    <property type="entry name" value="P450, PUTATIVE (EUROFUNG)-RELATED"/>
    <property type="match status" value="1"/>
</dbReference>
<reference evidence="3" key="1">
    <citation type="journal article" date="2019" name="Int. J. Syst. Evol. Microbiol.">
        <title>The Global Catalogue of Microorganisms (GCM) 10K type strain sequencing project: providing services to taxonomists for standard genome sequencing and annotation.</title>
        <authorList>
            <consortium name="The Broad Institute Genomics Platform"/>
            <consortium name="The Broad Institute Genome Sequencing Center for Infectious Disease"/>
            <person name="Wu L."/>
            <person name="Ma J."/>
        </authorList>
    </citation>
    <scope>NUCLEOTIDE SEQUENCE [LARGE SCALE GENOMIC DNA]</scope>
    <source>
        <strain evidence="3">JCM 18303</strain>
    </source>
</reference>
<dbReference type="InterPro" id="IPR036396">
    <property type="entry name" value="Cyt_P450_sf"/>
</dbReference>
<dbReference type="Gene3D" id="1.10.630.10">
    <property type="entry name" value="Cytochrome P450"/>
    <property type="match status" value="1"/>
</dbReference>
<dbReference type="Proteomes" id="UP001428817">
    <property type="component" value="Unassembled WGS sequence"/>
</dbReference>
<comment type="similarity">
    <text evidence="1">Belongs to the cytochrome P450 family.</text>
</comment>
<evidence type="ECO:0000313" key="2">
    <source>
        <dbReference type="EMBL" id="GAA5153002.1"/>
    </source>
</evidence>
<evidence type="ECO:0000313" key="3">
    <source>
        <dbReference type="Proteomes" id="UP001428817"/>
    </source>
</evidence>
<dbReference type="InterPro" id="IPR001128">
    <property type="entry name" value="Cyt_P450"/>
</dbReference>
<dbReference type="EMBL" id="BAABJP010000008">
    <property type="protein sequence ID" value="GAA5153002.1"/>
    <property type="molecule type" value="Genomic_DNA"/>
</dbReference>
<accession>A0ABP9PY63</accession>
<sequence>MRDKSATYQDFDHNDQGIPAEVWFERYAELRRECPVGKSARYGGYWLVTGYPEAAAVIQDTDTFSSRVVTIPPHPQAAPMIPEEIDPPEHRRYRDVVNRVFSAQVAQERHAEPIRAAVTGLIDDFIEAGHCDAFRSVAVPLPAFVLTRLLGLPAGDTRTLCDWVERIVHGSATNPESAFAAAMEQYGYFTERLAERRRAGAGGDDVLSVLLRAEPDGVPLSQEELLGYCLTLLVAGVDTTQKIIGSIIHHLAEDADLRRKLAADSRLLPRAVEEFVRLWTPVQLGRQITRDTEIAGCPMKAGDSLLVLTGATNRDEREFSDATTFRLDRSPNRHFGFGAHVHRCLGAHIARLELRILLEELLRRIPEFGIDREIGSTWLASQVQGMVRVPIRFPPGKRLGPPMPELVGLPRPRAPQA</sequence>
<organism evidence="2 3">
    <name type="scientific">Pseudonocardia eucalypti</name>
    <dbReference type="NCBI Taxonomy" id="648755"/>
    <lineage>
        <taxon>Bacteria</taxon>
        <taxon>Bacillati</taxon>
        <taxon>Actinomycetota</taxon>
        <taxon>Actinomycetes</taxon>
        <taxon>Pseudonocardiales</taxon>
        <taxon>Pseudonocardiaceae</taxon>
        <taxon>Pseudonocardia</taxon>
    </lineage>
</organism>
<keyword evidence="3" id="KW-1185">Reference proteome</keyword>
<dbReference type="PANTHER" id="PTHR46696:SF6">
    <property type="entry name" value="P450, PUTATIVE (EUROFUNG)-RELATED"/>
    <property type="match status" value="1"/>
</dbReference>
<dbReference type="PRINTS" id="PR00359">
    <property type="entry name" value="BP450"/>
</dbReference>
<dbReference type="SUPFAM" id="SSF48264">
    <property type="entry name" value="Cytochrome P450"/>
    <property type="match status" value="1"/>
</dbReference>
<name>A0ABP9PY63_9PSEU</name>
<dbReference type="Pfam" id="PF00067">
    <property type="entry name" value="p450"/>
    <property type="match status" value="1"/>
</dbReference>
<proteinExistence type="inferred from homology"/>
<gene>
    <name evidence="2" type="ORF">GCM10023321_22560</name>
</gene>
<protein>
    <submittedName>
        <fullName evidence="2">Cytochrome P450</fullName>
    </submittedName>
</protein>
<comment type="caution">
    <text evidence="2">The sequence shown here is derived from an EMBL/GenBank/DDBJ whole genome shotgun (WGS) entry which is preliminary data.</text>
</comment>
<evidence type="ECO:0000256" key="1">
    <source>
        <dbReference type="ARBA" id="ARBA00010617"/>
    </source>
</evidence>
<dbReference type="InterPro" id="IPR002397">
    <property type="entry name" value="Cyt_P450_B"/>
</dbReference>